<evidence type="ECO:0000259" key="10">
    <source>
        <dbReference type="PROSITE" id="PS50835"/>
    </source>
</evidence>
<dbReference type="PANTHER" id="PTHR35971">
    <property type="entry name" value="SI:DKEY-31G6.6"/>
    <property type="match status" value="1"/>
</dbReference>
<feature type="domain" description="Ig-like" evidence="10">
    <location>
        <begin position="1793"/>
        <end position="1878"/>
    </location>
</feature>
<evidence type="ECO:0000256" key="4">
    <source>
        <dbReference type="ARBA" id="ARBA00022490"/>
    </source>
</evidence>
<feature type="domain" description="Ig-like" evidence="10">
    <location>
        <begin position="1007"/>
        <end position="1091"/>
    </location>
</feature>
<feature type="domain" description="Ig-like" evidence="10">
    <location>
        <begin position="2061"/>
        <end position="2145"/>
    </location>
</feature>
<dbReference type="GO" id="GO:0005737">
    <property type="term" value="C:cytoplasm"/>
    <property type="evidence" value="ECO:0007669"/>
    <property type="project" value="UniProtKB-SubCell"/>
</dbReference>
<keyword evidence="8" id="KW-0539">Nucleus</keyword>
<comment type="caution">
    <text evidence="11">The sequence shown here is derived from an EMBL/GenBank/DDBJ whole genome shotgun (WGS) entry which is preliminary data.</text>
</comment>
<dbReference type="InterPro" id="IPR013151">
    <property type="entry name" value="Immunoglobulin_dom"/>
</dbReference>
<dbReference type="InterPro" id="IPR052385">
    <property type="entry name" value="Obscurin/Obscurin-like_Reg"/>
</dbReference>
<feature type="domain" description="Ig-like" evidence="10">
    <location>
        <begin position="2150"/>
        <end position="2234"/>
    </location>
</feature>
<keyword evidence="4" id="KW-0963">Cytoplasm</keyword>
<feature type="domain" description="Ig-like" evidence="10">
    <location>
        <begin position="462"/>
        <end position="534"/>
    </location>
</feature>
<dbReference type="CDD" id="cd00096">
    <property type="entry name" value="Ig"/>
    <property type="match status" value="4"/>
</dbReference>
<dbReference type="FunFam" id="2.60.40.10:FF:000228">
    <property type="entry name" value="obscurin isoform X4"/>
    <property type="match status" value="3"/>
</dbReference>
<dbReference type="Pfam" id="PF07679">
    <property type="entry name" value="I-set"/>
    <property type="match status" value="21"/>
</dbReference>
<proteinExistence type="inferred from homology"/>
<feature type="domain" description="Ig-like" evidence="10">
    <location>
        <begin position="2327"/>
        <end position="2409"/>
    </location>
</feature>
<dbReference type="SMART" id="SM00409">
    <property type="entry name" value="IG"/>
    <property type="match status" value="26"/>
</dbReference>
<feature type="domain" description="Ig-like" evidence="10">
    <location>
        <begin position="720"/>
        <end position="782"/>
    </location>
</feature>
<evidence type="ECO:0000256" key="7">
    <source>
        <dbReference type="ARBA" id="ARBA00023157"/>
    </source>
</evidence>
<dbReference type="FunFam" id="2.60.40.10:FF:000421">
    <property type="entry name" value="LOW QUALITY PROTEIN: obscurin"/>
    <property type="match status" value="1"/>
</dbReference>
<feature type="domain" description="Ig-like" evidence="10">
    <location>
        <begin position="1185"/>
        <end position="1269"/>
    </location>
</feature>
<dbReference type="InterPro" id="IPR003598">
    <property type="entry name" value="Ig_sub2"/>
</dbReference>
<protein>
    <recommendedName>
        <fullName evidence="10">Ig-like domain-containing protein</fullName>
    </recommendedName>
</protein>
<evidence type="ECO:0000256" key="6">
    <source>
        <dbReference type="ARBA" id="ARBA00022737"/>
    </source>
</evidence>
<sequence>MEPKPARFKVETNIKSVRPPRWTLNGEDLEQSQDVDIGREGTSHSLCFTSTDSSMSGPVVFVAGKSKSTAQLTVKERPLHMKREGKRAQLTIHGLAAVDAGQYRCVAGGAQSAGNVKVEVKTLKFIKHLEAVEIEENGAARFSSHGTIHSLTIIKLRPQDSRITFKAGPLCETTALKVKERPAVFLKSLEDVSGEEKGEVCLQCEASKETVSPIWKKDGVPLMPNDRHELVQFGKSLALVIHSLCKEDTGNYTCELGSSKTKAKLIVHDLHISIVQRLKTSVILEGESCTFECILSHDLPNEPCWTINGQTVVSNNRIQLEQNCCKYSLIINDAILSDAGDVVFTMKDLSCRTMLFVKEKPVHIFRDLLNVKAVPGEDAELSCEITKPEVTIHWLKNGRLLRASPKYFMCVENNMARLLITNTTIKDSGEYCCEADGVATRAKLEIRELQHTFAQELKDTRGEEKGKAVLECETRRPAKRVKWLKGMVELRAGRKYIMKQKGVLLTLTITSLEKSDTDIYICDVGTMQSRAQLTVQDEKVTILEELEDVECLEGDTVTFRCRICPSDYINVKWYLDETLLYTNVLNEIQIIHGGYHTLTFKQLARKDTGTISFSAGDKRSYASLLVRERRPTIIKSLEDCEAVEGGGLVLSCVTSKPCHILWYKDGCLMWSSSRYYASRSECEARLTIREVLPSDAGVYECSAGSVITSAVVTVKVTLTCEYSLPGVLVHWWKGLEGIRSGEKFLIKQRKTINSLTIKSVKPEDSGEYTCQCRNHRTSACLRVHAIPITFVQPLKPIQADEGTNVILRCELSKPGVPVQWWKEDELLRNGIKHQIRKWETTLELMIWKPVPADSGVYSCVCADQKTSANVSIIALPITFKQKLRNVVIEEGNVAILRCELSKPGYSVEWRKRGEEHIRNGEKYHIRQRETLVELRIFDVMPEDSDIYTCICENIETSGTLTVNVALKNHQIQEGSSITLHCELSKKGASVHWQRNGVLITEEASPLPVIFKRELQRIVVKEGNIGTFSCELSKPGAPVEWRKGRVLLKPSPKYEMKQDGKITKLIINEIEDCDAGHYTCKTTDSQTTAELVVQDTPPSFKIPLHNQEVMEGNSVILHCELNKPASSVEWRRQGELLRSGDKYQIRKKEVLLELKIMKADIDDGGEYVCICGDQRTSAVIRVNERPVKFLQELKNIEIQEGNGVTLCCELSKPDFFVQWMKGDSELANGEKYQMKQNGCTVELLIKKSHPSDSGLYSCVCEDITSTANVIITAIPVTFKQKLKNQEAVEQGNVTLRCELSKSGAAVEWRKDAQLLISGQKYQIKHEGRVAEMVISNLTLKDAGEYSCSVGNTVTTAEIKVRELPVTFTKELENLEVKEGDCAVLCCELSKPGASVDWRKGSFAKLIINNLEEDDAGKYICKTKDSQSAAELTVKSPPVTFKTKLKNQQVEEENSLTLSCELSKPGLSVEWRKGEEILKNNFKYQIKNREITKELIIKNAQLDDSGLYSCTYGDVKTTANITITPIPLAFKTGLKNQEAAEGGNVVLHCELSRAGVPVQWWKGEDQIYHGGRFHMSLSGKIAEMKIRNIQPEDVGEYSCVFGEQNTTAEVNVRAAASVFFEKELQNQAIMEGKSVIFSCEVSSANVPVTWKKDNITIENGSQYIIKKKGPTHTLEIKHLEVKDGGEYCCITRGKKTTAKLVVRERVRIVTGLKNVTVTAGQDAVFMCELSHADVSEGIWWLGSSPLQKNEMNQIICHGRQHRLVLLMTTPEETSTVAFVIGEERTSAELLVTPKPKVLFEEKPKDVSVLEGETATLSCKISDMATQVTWRRNHIPLHNSDKYNMYKEGKVNILLIYDVDPLDTGTYSCDTGDVQSSAKLTVTELPPFFQEDLQSVEAEEGDTASLYCELSKLGVPVQWKKNGQTIRPSRKYDVKQDGCFLQLIIKDLKLDDSGSYSCQAGNSETTTTVLVKEPPPFFKKPLRGIDANEGGVATLQCELSRPGAQVQWKKNRLPLRASRKYEMTQDSCCVVLVIKDVTPEDKGNYTCLVGNTETTATVSVKELPPFFKVELQNVEADEKGTASLYCELSKPVAKVQWKKNRQPIKASRKYEAEEDGCQLYFHIKELNLEDSGSYTCQVGSIETTATVSVKEQPLFFKVDLQSVEAEEEGTASFFCELSKPGVSVQWKKNRTLLRTSRKYEMKEDGCYHQLLVKDLKPEDSGSYICQAGNAETTAKLSVKGLSVFVEELRNIVAEEGGVASLFCELSKPGVPVQWNKNRQQLRASSKYEMKHEGCSVQLLIKDLKLEDRGLYTCQARTAETTAKLTVKELPPFLKELENMTADEGGTVSLCCQLSKPDMVQWKKSRVLLRASQKYEMIQDGCLVQLIIKDLDLEDGGRYTCQLAGAETTASLTVKEVLPYFTEDLKTQMPRKDFLPPCNVKCLNVGCLYNGKRTGNL</sequence>
<dbReference type="Pfam" id="PF13927">
    <property type="entry name" value="Ig_3"/>
    <property type="match status" value="1"/>
</dbReference>
<dbReference type="PANTHER" id="PTHR35971:SF5">
    <property type="entry name" value="OBSCURIN LIKE CYTOSKELETAL ADAPTOR 1"/>
    <property type="match status" value="1"/>
</dbReference>
<dbReference type="EMBL" id="JBBPFD010000018">
    <property type="protein sequence ID" value="KAK7889482.1"/>
    <property type="molecule type" value="Genomic_DNA"/>
</dbReference>
<feature type="domain" description="Ig-like" evidence="10">
    <location>
        <begin position="1972"/>
        <end position="2056"/>
    </location>
</feature>
<dbReference type="InterPro" id="IPR013106">
    <property type="entry name" value="Ig_V-set"/>
</dbReference>
<dbReference type="FunFam" id="2.60.40.10:FF:000707">
    <property type="entry name" value="Obscurin, cytoskeletal calmodulin and titin-interacting RhoGEF"/>
    <property type="match status" value="8"/>
</dbReference>
<dbReference type="GO" id="GO:0005634">
    <property type="term" value="C:nucleus"/>
    <property type="evidence" value="ECO:0007669"/>
    <property type="project" value="UniProtKB-SubCell"/>
</dbReference>
<feature type="domain" description="Ig-like" evidence="10">
    <location>
        <begin position="2238"/>
        <end position="2322"/>
    </location>
</feature>
<keyword evidence="5" id="KW-0597">Phosphoprotein</keyword>
<reference evidence="12" key="1">
    <citation type="submission" date="2024-04" db="EMBL/GenBank/DDBJ databases">
        <title>Salinicola lusitanus LLJ914,a marine bacterium isolated from the Okinawa Trough.</title>
        <authorList>
            <person name="Li J."/>
        </authorList>
    </citation>
    <scope>NUCLEOTIDE SEQUENCE [LARGE SCALE GENOMIC DNA]</scope>
</reference>
<keyword evidence="12" id="KW-1185">Reference proteome</keyword>
<feature type="domain" description="Ig-like" evidence="10">
    <location>
        <begin position="787"/>
        <end position="871"/>
    </location>
</feature>
<keyword evidence="6" id="KW-0677">Repeat</keyword>
<feature type="domain" description="Ig-like" evidence="10">
    <location>
        <begin position="876"/>
        <end position="961"/>
    </location>
</feature>
<evidence type="ECO:0000256" key="8">
    <source>
        <dbReference type="ARBA" id="ARBA00023242"/>
    </source>
</evidence>
<dbReference type="SMART" id="SM00406">
    <property type="entry name" value="IGv"/>
    <property type="match status" value="8"/>
</dbReference>
<dbReference type="Gene3D" id="2.60.40.10">
    <property type="entry name" value="Immunoglobulins"/>
    <property type="match status" value="29"/>
</dbReference>
<evidence type="ECO:0000313" key="11">
    <source>
        <dbReference type="EMBL" id="KAK7889482.1"/>
    </source>
</evidence>
<feature type="domain" description="Ig-like" evidence="10">
    <location>
        <begin position="1096"/>
        <end position="1180"/>
    </location>
</feature>
<feature type="domain" description="Ig-like" evidence="10">
    <location>
        <begin position="1363"/>
        <end position="1431"/>
    </location>
</feature>
<evidence type="ECO:0000313" key="12">
    <source>
        <dbReference type="Proteomes" id="UP001460270"/>
    </source>
</evidence>
<dbReference type="PROSITE" id="PS50835">
    <property type="entry name" value="IG_LIKE"/>
    <property type="match status" value="23"/>
</dbReference>
<dbReference type="FunFam" id="2.60.40.10:FF:000050">
    <property type="entry name" value="Titin isoform B"/>
    <property type="match status" value="2"/>
</dbReference>
<evidence type="ECO:0000256" key="3">
    <source>
        <dbReference type="ARBA" id="ARBA00006692"/>
    </source>
</evidence>
<dbReference type="InterPro" id="IPR003599">
    <property type="entry name" value="Ig_sub"/>
</dbReference>
<feature type="domain" description="Ig-like" evidence="10">
    <location>
        <begin position="1883"/>
        <end position="1967"/>
    </location>
</feature>
<dbReference type="FunFam" id="2.60.40.10:FF:000214">
    <property type="entry name" value="titin isoform X1"/>
    <property type="match status" value="1"/>
</dbReference>
<feature type="domain" description="Ig-like" evidence="10">
    <location>
        <begin position="1614"/>
        <end position="1699"/>
    </location>
</feature>
<dbReference type="Proteomes" id="UP001460270">
    <property type="component" value="Unassembled WGS sequence"/>
</dbReference>
<feature type="domain" description="Ig-like" evidence="10">
    <location>
        <begin position="361"/>
        <end position="445"/>
    </location>
</feature>
<dbReference type="InterPro" id="IPR013783">
    <property type="entry name" value="Ig-like_fold"/>
</dbReference>
<dbReference type="Pfam" id="PF00047">
    <property type="entry name" value="ig"/>
    <property type="match status" value="1"/>
</dbReference>
<comment type="similarity">
    <text evidence="3">Belongs to the protein kinase superfamily. CAMK Ser/Thr protein kinase family.</text>
</comment>
<evidence type="ECO:0000256" key="5">
    <source>
        <dbReference type="ARBA" id="ARBA00022553"/>
    </source>
</evidence>
<feature type="domain" description="Ig-like" evidence="10">
    <location>
        <begin position="1274"/>
        <end position="1358"/>
    </location>
</feature>
<keyword evidence="9" id="KW-0393">Immunoglobulin domain</keyword>
<feature type="domain" description="Ig-like" evidence="10">
    <location>
        <begin position="631"/>
        <end position="719"/>
    </location>
</feature>
<dbReference type="InterPro" id="IPR013098">
    <property type="entry name" value="Ig_I-set"/>
</dbReference>
<comment type="subcellular location">
    <subcellularLocation>
        <location evidence="2">Cytoplasm</location>
    </subcellularLocation>
    <subcellularLocation>
        <location evidence="1">Nucleus</location>
    </subcellularLocation>
</comment>
<gene>
    <name evidence="11" type="ORF">WMY93_025042</name>
</gene>
<name>A0AAW0NCB6_9GOBI</name>
<evidence type="ECO:0000256" key="2">
    <source>
        <dbReference type="ARBA" id="ARBA00004496"/>
    </source>
</evidence>
<organism evidence="11 12">
    <name type="scientific">Mugilogobius chulae</name>
    <name type="common">yellowstripe goby</name>
    <dbReference type="NCBI Taxonomy" id="88201"/>
    <lineage>
        <taxon>Eukaryota</taxon>
        <taxon>Metazoa</taxon>
        <taxon>Chordata</taxon>
        <taxon>Craniata</taxon>
        <taxon>Vertebrata</taxon>
        <taxon>Euteleostomi</taxon>
        <taxon>Actinopterygii</taxon>
        <taxon>Neopterygii</taxon>
        <taxon>Teleostei</taxon>
        <taxon>Neoteleostei</taxon>
        <taxon>Acanthomorphata</taxon>
        <taxon>Gobiaria</taxon>
        <taxon>Gobiiformes</taxon>
        <taxon>Gobioidei</taxon>
        <taxon>Gobiidae</taxon>
        <taxon>Gobionellinae</taxon>
        <taxon>Mugilogobius</taxon>
    </lineage>
</organism>
<evidence type="ECO:0000256" key="1">
    <source>
        <dbReference type="ARBA" id="ARBA00004123"/>
    </source>
</evidence>
<dbReference type="SUPFAM" id="SSF48726">
    <property type="entry name" value="Immunoglobulin"/>
    <property type="match status" value="26"/>
</dbReference>
<feature type="domain" description="Ig-like" evidence="10">
    <location>
        <begin position="1525"/>
        <end position="1609"/>
    </location>
</feature>
<dbReference type="SMART" id="SM00408">
    <property type="entry name" value="IGc2"/>
    <property type="match status" value="24"/>
</dbReference>
<feature type="domain" description="Ig-like" evidence="10">
    <location>
        <begin position="1435"/>
        <end position="1520"/>
    </location>
</feature>
<feature type="domain" description="Ig-like" evidence="10">
    <location>
        <begin position="538"/>
        <end position="612"/>
    </location>
</feature>
<feature type="domain" description="Ig-like" evidence="10">
    <location>
        <begin position="182"/>
        <end position="266"/>
    </location>
</feature>
<evidence type="ECO:0000256" key="9">
    <source>
        <dbReference type="ARBA" id="ARBA00023319"/>
    </source>
</evidence>
<keyword evidence="7" id="KW-1015">Disulfide bond</keyword>
<dbReference type="InterPro" id="IPR007110">
    <property type="entry name" value="Ig-like_dom"/>
</dbReference>
<accession>A0AAW0NCB6</accession>
<dbReference type="InterPro" id="IPR036179">
    <property type="entry name" value="Ig-like_dom_sf"/>
</dbReference>